<gene>
    <name evidence="2" type="ORF">SAMN06296008_106140</name>
</gene>
<sequence length="168" mass="18778">MKVYNLACPLSHHFEGWFRSEDDFFAQQEKSILSCPVCESSDITRMPSAPYLGTKKSNATEQGSEKENQPPAKSGLPSKDAMHLSPEQKQEFQEKMQATMLSVVREIMTNTEDVGESFAEEARKIHYQESPQRSIRGVATIDEAAELVDEGIEVFSLPIPPALKSTLQ</sequence>
<name>A0A1W1ZUJ6_9BURK</name>
<dbReference type="InterPro" id="IPR009562">
    <property type="entry name" value="DUF1178"/>
</dbReference>
<keyword evidence="3" id="KW-1185">Reference proteome</keyword>
<dbReference type="STRING" id="1938817.SAMN06296008_106140"/>
<feature type="compositionally biased region" description="Basic and acidic residues" evidence="1">
    <location>
        <begin position="80"/>
        <end position="90"/>
    </location>
</feature>
<dbReference type="AlphaFoldDB" id="A0A1W1ZUJ6"/>
<organism evidence="2 3">
    <name type="scientific">Polynucleobacter kasalickyi</name>
    <dbReference type="NCBI Taxonomy" id="1938817"/>
    <lineage>
        <taxon>Bacteria</taxon>
        <taxon>Pseudomonadati</taxon>
        <taxon>Pseudomonadota</taxon>
        <taxon>Betaproteobacteria</taxon>
        <taxon>Burkholderiales</taxon>
        <taxon>Burkholderiaceae</taxon>
        <taxon>Polynucleobacter</taxon>
    </lineage>
</organism>
<evidence type="ECO:0000313" key="3">
    <source>
        <dbReference type="Proteomes" id="UP000192708"/>
    </source>
</evidence>
<evidence type="ECO:0000313" key="2">
    <source>
        <dbReference type="EMBL" id="SMC52074.1"/>
    </source>
</evidence>
<accession>A0A1W1ZUJ6</accession>
<evidence type="ECO:0000256" key="1">
    <source>
        <dbReference type="SAM" id="MobiDB-lite"/>
    </source>
</evidence>
<dbReference type="Proteomes" id="UP000192708">
    <property type="component" value="Unassembled WGS sequence"/>
</dbReference>
<evidence type="ECO:0008006" key="4">
    <source>
        <dbReference type="Google" id="ProtNLM"/>
    </source>
</evidence>
<feature type="region of interest" description="Disordered" evidence="1">
    <location>
        <begin position="46"/>
        <end position="90"/>
    </location>
</feature>
<reference evidence="2 3" key="1">
    <citation type="submission" date="2017-04" db="EMBL/GenBank/DDBJ databases">
        <authorList>
            <person name="Afonso C.L."/>
            <person name="Miller P.J."/>
            <person name="Scott M.A."/>
            <person name="Spackman E."/>
            <person name="Goraichik I."/>
            <person name="Dimitrov K.M."/>
            <person name="Suarez D.L."/>
            <person name="Swayne D.E."/>
        </authorList>
    </citation>
    <scope>NUCLEOTIDE SEQUENCE [LARGE SCALE GENOMIC DNA]</scope>
    <source>
        <strain evidence="2 3">VK13</strain>
    </source>
</reference>
<proteinExistence type="predicted"/>
<dbReference type="PIRSF" id="PIRSF032131">
    <property type="entry name" value="UCP032131"/>
    <property type="match status" value="1"/>
</dbReference>
<dbReference type="RefSeq" id="WP_084283467.1">
    <property type="nucleotide sequence ID" value="NZ_FWXJ01000006.1"/>
</dbReference>
<dbReference type="EMBL" id="FWXJ01000006">
    <property type="protein sequence ID" value="SMC52074.1"/>
    <property type="molecule type" value="Genomic_DNA"/>
</dbReference>
<dbReference type="OrthoDB" id="5295943at2"/>
<dbReference type="Pfam" id="PF06676">
    <property type="entry name" value="DUF1178"/>
    <property type="match status" value="1"/>
</dbReference>
<protein>
    <recommendedName>
        <fullName evidence="4">DUF1178 domain-containing protein</fullName>
    </recommendedName>
</protein>